<comment type="function">
    <text evidence="1">DNA polymerase III is a complex, multichain enzyme responsible for most of the replicative synthesis in bacteria. The epsilon subunit contain the editing function and is a proofreading 3'-5' exonuclease.</text>
</comment>
<evidence type="ECO:0000256" key="1">
    <source>
        <dbReference type="ARBA" id="ARBA00025483"/>
    </source>
</evidence>
<dbReference type="CDD" id="cd06127">
    <property type="entry name" value="DEDDh"/>
    <property type="match status" value="1"/>
</dbReference>
<dbReference type="SMART" id="SM00479">
    <property type="entry name" value="EXOIII"/>
    <property type="match status" value="1"/>
</dbReference>
<dbReference type="GO" id="GO:0006289">
    <property type="term" value="P:nucleotide-excision repair"/>
    <property type="evidence" value="ECO:0007669"/>
    <property type="project" value="InterPro"/>
</dbReference>
<dbReference type="SUPFAM" id="SSF82771">
    <property type="entry name" value="GIY-YIG endonuclease"/>
    <property type="match status" value="1"/>
</dbReference>
<dbReference type="InterPro" id="IPR013520">
    <property type="entry name" value="Ribonucl_H"/>
</dbReference>
<dbReference type="PANTHER" id="PTHR30231">
    <property type="entry name" value="DNA POLYMERASE III SUBUNIT EPSILON"/>
    <property type="match status" value="1"/>
</dbReference>
<dbReference type="GO" id="GO:0008408">
    <property type="term" value="F:3'-5' exonuclease activity"/>
    <property type="evidence" value="ECO:0007669"/>
    <property type="project" value="TreeGrafter"/>
</dbReference>
<keyword evidence="5" id="KW-1185">Reference proteome</keyword>
<dbReference type="GO" id="GO:0005829">
    <property type="term" value="C:cytosol"/>
    <property type="evidence" value="ECO:0007669"/>
    <property type="project" value="TreeGrafter"/>
</dbReference>
<dbReference type="OrthoDB" id="9803913at2"/>
<dbReference type="Gene3D" id="3.30.420.10">
    <property type="entry name" value="Ribonuclease H-like superfamily/Ribonuclease H"/>
    <property type="match status" value="1"/>
</dbReference>
<dbReference type="InterPro" id="IPR035901">
    <property type="entry name" value="GIY-YIG_endonuc_sf"/>
</dbReference>
<dbReference type="GO" id="GO:0003676">
    <property type="term" value="F:nucleic acid binding"/>
    <property type="evidence" value="ECO:0007669"/>
    <property type="project" value="InterPro"/>
</dbReference>
<dbReference type="RefSeq" id="WP_094995949.1">
    <property type="nucleotide sequence ID" value="NZ_BMJL01000001.1"/>
</dbReference>
<evidence type="ECO:0000259" key="3">
    <source>
        <dbReference type="PROSITE" id="PS50164"/>
    </source>
</evidence>
<comment type="subunit">
    <text evidence="2">DNA polymerase III contains a core (composed of alpha, epsilon and theta chains) that associates with a tau subunit. This core dimerizes to form the POLIII' complex. PolIII' associates with the gamma complex (composed of gamma, delta, delta', psi and chi chains) and with the beta chain to form the complete DNA polymerase III complex.</text>
</comment>
<accession>A0A223V223</accession>
<feature type="domain" description="GIY-YIG" evidence="3">
    <location>
        <begin position="197"/>
        <end position="273"/>
    </location>
</feature>
<dbReference type="Gene3D" id="3.40.1440.10">
    <property type="entry name" value="GIY-YIG endonuclease"/>
    <property type="match status" value="1"/>
</dbReference>
<evidence type="ECO:0000256" key="2">
    <source>
        <dbReference type="ARBA" id="ARBA00026073"/>
    </source>
</evidence>
<dbReference type="InterPro" id="IPR000305">
    <property type="entry name" value="GIY-YIG_endonuc"/>
</dbReference>
<dbReference type="InterPro" id="IPR036397">
    <property type="entry name" value="RNaseH_sf"/>
</dbReference>
<dbReference type="Pfam" id="PF00929">
    <property type="entry name" value="RNase_T"/>
    <property type="match status" value="1"/>
</dbReference>
<dbReference type="AlphaFoldDB" id="A0A223V223"/>
<dbReference type="GO" id="GO:0045004">
    <property type="term" value="P:DNA replication proofreading"/>
    <property type="evidence" value="ECO:0007669"/>
    <property type="project" value="TreeGrafter"/>
</dbReference>
<evidence type="ECO:0000313" key="5">
    <source>
        <dbReference type="Proteomes" id="UP000215244"/>
    </source>
</evidence>
<dbReference type="EMBL" id="CP022957">
    <property type="protein sequence ID" value="ASV29316.1"/>
    <property type="molecule type" value="Genomic_DNA"/>
</dbReference>
<dbReference type="PANTHER" id="PTHR30231:SF41">
    <property type="entry name" value="DNA POLYMERASE III SUBUNIT EPSILON"/>
    <property type="match status" value="1"/>
</dbReference>
<dbReference type="CDD" id="cd10434">
    <property type="entry name" value="GIY-YIG_UvrC_Cho"/>
    <property type="match status" value="1"/>
</dbReference>
<evidence type="ECO:0000313" key="4">
    <source>
        <dbReference type="EMBL" id="ASV29316.1"/>
    </source>
</evidence>
<name>A0A223V223_9FLAO</name>
<organism evidence="4 5">
    <name type="scientific">Maribacter cobaltidurans</name>
    <dbReference type="NCBI Taxonomy" id="1178778"/>
    <lineage>
        <taxon>Bacteria</taxon>
        <taxon>Pseudomonadati</taxon>
        <taxon>Bacteroidota</taxon>
        <taxon>Flavobacteriia</taxon>
        <taxon>Flavobacteriales</taxon>
        <taxon>Flavobacteriaceae</taxon>
        <taxon>Maribacter</taxon>
    </lineage>
</organism>
<proteinExistence type="predicted"/>
<protein>
    <submittedName>
        <fullName evidence="4">DNA polymerase III subunit epsilon</fullName>
    </submittedName>
</protein>
<dbReference type="FunFam" id="3.30.420.10:FF:000045">
    <property type="entry name" value="3'-5' exonuclease DinG"/>
    <property type="match status" value="1"/>
</dbReference>
<dbReference type="InterPro" id="IPR047296">
    <property type="entry name" value="GIY-YIG_UvrC_Cho"/>
</dbReference>
<dbReference type="InterPro" id="IPR012337">
    <property type="entry name" value="RNaseH-like_sf"/>
</dbReference>
<sequence>MYCIVDIETTGNGIKGNRITEISIFKYDGHEVVDEFTSLVNPECEIPYFITALTGIDSDMVRNAPKLEEIASKILEITRDTIFVAHSVNFDYNVIKNELQGIGMEFSRKKLCTVRLSRKLIPGYHSYSLGKLCSAIGIPLSDRHRARGDAHATMLLFHKLLRTQGADKVFKAFLNAKSQEATLPPSLSKTEFEKLPSTPGIYYFKDQKGHIIYVGKAINIKKRVLGHFYDKSTKEISLCSETTYLDFEETGSELIALLLESAEIKRHYPKFNRAQKRKVQQYAIFSYEDLNGVMHLAYNRLNLAPNPLMILYSTTECRAFLEALCEDFELCPKYCHLQDNVATCSHFRIKNCIGICSDIVHLENYNDRVTKAIHSLKETKSDYLIKLKGRKPEENGFVLVRESLYMGYGFIPTDVPFVVQDDFETYLKRQKNTLETQRIVESYISKNPKGIIPFREEQAYEYD</sequence>
<reference evidence="4 5" key="1">
    <citation type="submission" date="2017-08" db="EMBL/GenBank/DDBJ databases">
        <title>The complete genome sequence of Maribacter sp. B1, isolated from deep-sea sediment.</title>
        <authorList>
            <person name="Wu Y.-H."/>
            <person name="Cheng H."/>
            <person name="Xu X.-W."/>
        </authorList>
    </citation>
    <scope>NUCLEOTIDE SEQUENCE [LARGE SCALE GENOMIC DNA]</scope>
    <source>
        <strain evidence="4 5">B1</strain>
    </source>
</reference>
<dbReference type="SMART" id="SM00465">
    <property type="entry name" value="GIYc"/>
    <property type="match status" value="1"/>
</dbReference>
<dbReference type="SUPFAM" id="SSF53098">
    <property type="entry name" value="Ribonuclease H-like"/>
    <property type="match status" value="1"/>
</dbReference>
<dbReference type="Proteomes" id="UP000215244">
    <property type="component" value="Chromosome"/>
</dbReference>
<dbReference type="KEGG" id="marb:CJ263_03255"/>
<dbReference type="PROSITE" id="PS50164">
    <property type="entry name" value="GIY_YIG"/>
    <property type="match status" value="1"/>
</dbReference>
<gene>
    <name evidence="4" type="ORF">CJ263_03255</name>
</gene>